<name>A0A5B8XVC1_9DELT</name>
<gene>
    <name evidence="3" type="ORF">FRD01_09135</name>
</gene>
<feature type="signal peptide" evidence="2">
    <location>
        <begin position="1"/>
        <end position="19"/>
    </location>
</feature>
<keyword evidence="4" id="KW-1185">Reference proteome</keyword>
<evidence type="ECO:0000256" key="1">
    <source>
        <dbReference type="SAM" id="MobiDB-lite"/>
    </source>
</evidence>
<reference evidence="3 4" key="1">
    <citation type="submission" date="2019-08" db="EMBL/GenBank/DDBJ databases">
        <authorList>
            <person name="Liang Q."/>
        </authorList>
    </citation>
    <scope>NUCLEOTIDE SEQUENCE [LARGE SCALE GENOMIC DNA]</scope>
    <source>
        <strain evidence="3 4">V1718</strain>
    </source>
</reference>
<dbReference type="RefSeq" id="WP_146959084.1">
    <property type="nucleotide sequence ID" value="NZ_CP042467.1"/>
</dbReference>
<organism evidence="3 4">
    <name type="scientific">Microvenator marinus</name>
    <dbReference type="NCBI Taxonomy" id="2600177"/>
    <lineage>
        <taxon>Bacteria</taxon>
        <taxon>Deltaproteobacteria</taxon>
        <taxon>Bradymonadales</taxon>
        <taxon>Microvenatoraceae</taxon>
        <taxon>Microvenator</taxon>
    </lineage>
</organism>
<evidence type="ECO:0000313" key="4">
    <source>
        <dbReference type="Proteomes" id="UP000321595"/>
    </source>
</evidence>
<keyword evidence="2" id="KW-0732">Signal</keyword>
<proteinExistence type="predicted"/>
<accession>A0A5B8XVC1</accession>
<dbReference type="AlphaFoldDB" id="A0A5B8XVC1"/>
<dbReference type="EMBL" id="CP042467">
    <property type="protein sequence ID" value="QED27399.1"/>
    <property type="molecule type" value="Genomic_DNA"/>
</dbReference>
<dbReference type="KEGG" id="bbae:FRD01_09135"/>
<feature type="chain" id="PRO_5023036093" evidence="2">
    <location>
        <begin position="20"/>
        <end position="472"/>
    </location>
</feature>
<evidence type="ECO:0000313" key="3">
    <source>
        <dbReference type="EMBL" id="QED27399.1"/>
    </source>
</evidence>
<feature type="compositionally biased region" description="Basic and acidic residues" evidence="1">
    <location>
        <begin position="441"/>
        <end position="453"/>
    </location>
</feature>
<feature type="region of interest" description="Disordered" evidence="1">
    <location>
        <begin position="422"/>
        <end position="472"/>
    </location>
</feature>
<protein>
    <submittedName>
        <fullName evidence="3">Uncharacterized protein</fullName>
    </submittedName>
</protein>
<dbReference type="Proteomes" id="UP000321595">
    <property type="component" value="Chromosome"/>
</dbReference>
<sequence length="472" mass="51501">MKRPICLALALLFSHSAFADPSVQLASVEPPNETKLTDLAQNKLLYTTYFYTAGEAIVHGYEKDTDVRIVSLAENRTIWEGRVGEGQSHNVPTGQGVFAFLADKKASILVGTPSSCTAVGYYVRDINGSFTAKRFLTELPSSVFGADNQLIVWAWQDTEVTISNLSADKEIKRAKVKAGERLVLNNTDLGALNSHMLDIQSTGAVSVQVYYDQGFHVPSMDGRVSGKIFRTYVGLTTEGHNDLNLINYGRDTKVRVKNIDTGEKIWEGKLASQGVKNLRLSGVYVHIESDDEISALVAPYNFQGYAQHHFSGGHEGTGIETNFITTTSEQLWVFSYFDQNPVQILSMDDKVLWSGNLNAGHAQGYHPGAGTYKIKSREGVSVMGGSAACGAEYSPAGGLFRIDEELFQVAAQIVQARKSAAKAEGREISEDELNAPLSSSELERAAEEVEKKTGNKMSPAAIDSRMKSIQTH</sequence>
<evidence type="ECO:0000256" key="2">
    <source>
        <dbReference type="SAM" id="SignalP"/>
    </source>
</evidence>